<feature type="compositionally biased region" description="Basic and acidic residues" evidence="1">
    <location>
        <begin position="521"/>
        <end position="535"/>
    </location>
</feature>
<reference evidence="3" key="1">
    <citation type="journal article" date="2018" name="DNA Res.">
        <title>Multiple hybrid de novo genome assembly of finger millet, an orphan allotetraploid crop.</title>
        <authorList>
            <person name="Hatakeyama M."/>
            <person name="Aluri S."/>
            <person name="Balachadran M.T."/>
            <person name="Sivarajan S.R."/>
            <person name="Patrignani A."/>
            <person name="Gruter S."/>
            <person name="Poveda L."/>
            <person name="Shimizu-Inatsugi R."/>
            <person name="Baeten J."/>
            <person name="Francoijs K.J."/>
            <person name="Nataraja K.N."/>
            <person name="Reddy Y.A.N."/>
            <person name="Phadnis S."/>
            <person name="Ravikumar R.L."/>
            <person name="Schlapbach R."/>
            <person name="Sreeman S.M."/>
            <person name="Shimizu K.K."/>
        </authorList>
    </citation>
    <scope>NUCLEOTIDE SEQUENCE</scope>
</reference>
<dbReference type="InterPro" id="IPR036885">
    <property type="entry name" value="SWIB_MDM2_dom_sf"/>
</dbReference>
<dbReference type="InterPro" id="IPR045894">
    <property type="entry name" value="At5g08430-like"/>
</dbReference>
<dbReference type="PROSITE" id="PS51360">
    <property type="entry name" value="PLUS3"/>
    <property type="match status" value="1"/>
</dbReference>
<evidence type="ECO:0000259" key="2">
    <source>
        <dbReference type="PROSITE" id="PS51360"/>
    </source>
</evidence>
<evidence type="ECO:0000313" key="4">
    <source>
        <dbReference type="Proteomes" id="UP001054889"/>
    </source>
</evidence>
<dbReference type="InterPro" id="IPR003121">
    <property type="entry name" value="SWIB_MDM2_domain"/>
</dbReference>
<feature type="region of interest" description="Disordered" evidence="1">
    <location>
        <begin position="507"/>
        <end position="535"/>
    </location>
</feature>
<dbReference type="EMBL" id="BQKI01000002">
    <property type="protein sequence ID" value="GJM88623.1"/>
    <property type="molecule type" value="Genomic_DNA"/>
</dbReference>
<dbReference type="SUPFAM" id="SSF47592">
    <property type="entry name" value="SWIB/MDM2 domain"/>
    <property type="match status" value="1"/>
</dbReference>
<sequence length="555" mass="62249">MGRGRPRRGGDGSASASGRKRPLQAIQEEEEVDAATGDDRDGEDLCFVCKDGGQLRVCDFSCVAQAEFTPVLRKTKGFCINCLKLEKADFTDRETYEFLFKDYWEIVKDKEGLTLDKLEEAYAFMRKGLKCKKADLEKVPGEEHNSDSDFLGNSDDGDAEECSLSYSNGASKKIKSYVKKGKLKKNGHMGWGSEALIEFLSSVGKDISNSLDQFDAAQIVKEYIKKNNLQKDKKLVICDDKLKSLFRKSKLRVNRICSLLTKHITANMTSDDETLVSSEDNNDSAMTKKARTANYVSSSSKCTSESNKRCFASLVSNNIKLIYLKRSLVMDLLKEPDTFESKVTGCFVRVKNDPKDYNYHMHGKLHQLGQITGIQRSLEAYKIRDMSTDVLLCISNMYDVKISLLSEEDFEEGELEEKAKSIRRDIMSHIGYLNEKKRLCEHSERQRLLEEVPQVIPDTDDGKDTKLQVTAQDKSIEKSTIAFQATKEDADGRTAGMNVQKKNTKDLEANAAGEVSCAQKQDSEDAATKADANGDTRAMHVERQINEGLLAILFL</sequence>
<dbReference type="InterPro" id="IPR036128">
    <property type="entry name" value="Plus3-like_sf"/>
</dbReference>
<dbReference type="PANTHER" id="PTHR46851">
    <property type="entry name" value="OS01G0884500 PROTEIN"/>
    <property type="match status" value="1"/>
</dbReference>
<protein>
    <recommendedName>
        <fullName evidence="2">Plus3 domain-containing protein</fullName>
    </recommendedName>
</protein>
<name>A0AAV5BSR4_ELECO</name>
<dbReference type="Proteomes" id="UP001054889">
    <property type="component" value="Unassembled WGS sequence"/>
</dbReference>
<dbReference type="Pfam" id="PF02201">
    <property type="entry name" value="SWIB"/>
    <property type="match status" value="1"/>
</dbReference>
<dbReference type="SMART" id="SM00719">
    <property type="entry name" value="Plus3"/>
    <property type="match status" value="1"/>
</dbReference>
<organism evidence="3 4">
    <name type="scientific">Eleusine coracana subsp. coracana</name>
    <dbReference type="NCBI Taxonomy" id="191504"/>
    <lineage>
        <taxon>Eukaryota</taxon>
        <taxon>Viridiplantae</taxon>
        <taxon>Streptophyta</taxon>
        <taxon>Embryophyta</taxon>
        <taxon>Tracheophyta</taxon>
        <taxon>Spermatophyta</taxon>
        <taxon>Magnoliopsida</taxon>
        <taxon>Liliopsida</taxon>
        <taxon>Poales</taxon>
        <taxon>Poaceae</taxon>
        <taxon>PACMAD clade</taxon>
        <taxon>Chloridoideae</taxon>
        <taxon>Cynodonteae</taxon>
        <taxon>Eleusininae</taxon>
        <taxon>Eleusine</taxon>
    </lineage>
</organism>
<evidence type="ECO:0000313" key="3">
    <source>
        <dbReference type="EMBL" id="GJM88623.1"/>
    </source>
</evidence>
<dbReference type="PANTHER" id="PTHR46851:SF11">
    <property type="entry name" value="GYF DOMAIN-CONTAINING PROTEIN"/>
    <property type="match status" value="1"/>
</dbReference>
<feature type="domain" description="Plus3" evidence="2">
    <location>
        <begin position="313"/>
        <end position="454"/>
    </location>
</feature>
<keyword evidence="4" id="KW-1185">Reference proteome</keyword>
<proteinExistence type="predicted"/>
<dbReference type="SUPFAM" id="SSF159042">
    <property type="entry name" value="Plus3-like"/>
    <property type="match status" value="1"/>
</dbReference>
<dbReference type="SMART" id="SM00151">
    <property type="entry name" value="SWIB"/>
    <property type="match status" value="1"/>
</dbReference>
<feature type="region of interest" description="Disordered" evidence="1">
    <location>
        <begin position="1"/>
        <end position="38"/>
    </location>
</feature>
<dbReference type="GO" id="GO:0003677">
    <property type="term" value="F:DNA binding"/>
    <property type="evidence" value="ECO:0007669"/>
    <property type="project" value="InterPro"/>
</dbReference>
<dbReference type="Gene3D" id="1.10.245.10">
    <property type="entry name" value="SWIB/MDM2 domain"/>
    <property type="match status" value="1"/>
</dbReference>
<accession>A0AAV5BSR4</accession>
<dbReference type="InterPro" id="IPR019835">
    <property type="entry name" value="SWIB_domain"/>
</dbReference>
<gene>
    <name evidence="3" type="primary">ga04705</name>
    <name evidence="3" type="ORF">PR202_ga04705</name>
</gene>
<comment type="caution">
    <text evidence="3">The sequence shown here is derived from an EMBL/GenBank/DDBJ whole genome shotgun (WGS) entry which is preliminary data.</text>
</comment>
<dbReference type="InterPro" id="IPR004343">
    <property type="entry name" value="Plus-3_dom"/>
</dbReference>
<dbReference type="CDD" id="cd10567">
    <property type="entry name" value="SWIB-MDM2_like"/>
    <property type="match status" value="1"/>
</dbReference>
<dbReference type="AlphaFoldDB" id="A0AAV5BSR4"/>
<evidence type="ECO:0000256" key="1">
    <source>
        <dbReference type="SAM" id="MobiDB-lite"/>
    </source>
</evidence>
<reference evidence="3" key="2">
    <citation type="submission" date="2021-12" db="EMBL/GenBank/DDBJ databases">
        <title>Resequencing data analysis of finger millet.</title>
        <authorList>
            <person name="Hatakeyama M."/>
            <person name="Aluri S."/>
            <person name="Balachadran M.T."/>
            <person name="Sivarajan S.R."/>
            <person name="Poveda L."/>
            <person name="Shimizu-Inatsugi R."/>
            <person name="Schlapbach R."/>
            <person name="Sreeman S.M."/>
            <person name="Shimizu K.K."/>
        </authorList>
    </citation>
    <scope>NUCLEOTIDE SEQUENCE</scope>
</reference>
<dbReference type="Pfam" id="PF03126">
    <property type="entry name" value="Plus-3"/>
    <property type="match status" value="1"/>
</dbReference>
<dbReference type="Gene3D" id="3.90.70.200">
    <property type="entry name" value="Plus-3 domain"/>
    <property type="match status" value="1"/>
</dbReference>